<evidence type="ECO:0000256" key="9">
    <source>
        <dbReference type="ARBA" id="ARBA00023136"/>
    </source>
</evidence>
<dbReference type="InterPro" id="IPR002974">
    <property type="entry name" value="Cyt_P450_E_CYP52_ascomycetes"/>
</dbReference>
<evidence type="ECO:0000256" key="6">
    <source>
        <dbReference type="ARBA" id="ARBA00023002"/>
    </source>
</evidence>
<evidence type="ECO:0000256" key="3">
    <source>
        <dbReference type="ARBA" id="ARBA00010617"/>
    </source>
</evidence>
<dbReference type="PANTHER" id="PTHR24287">
    <property type="entry name" value="P450, PUTATIVE (EUROFUNG)-RELATED"/>
    <property type="match status" value="1"/>
</dbReference>
<dbReference type="InterPro" id="IPR001128">
    <property type="entry name" value="Cyt_P450"/>
</dbReference>
<keyword evidence="5 10" id="KW-0479">Metal-binding</keyword>
<reference evidence="11 12" key="1">
    <citation type="submission" date="2016-02" db="EMBL/GenBank/DDBJ databases">
        <title>Complete genome sequence and transcriptome regulation of the pentose utilising yeast Sugiyamaella lignohabitans.</title>
        <authorList>
            <person name="Bellasio M."/>
            <person name="Peymann A."/>
            <person name="Valli M."/>
            <person name="Sipitzky M."/>
            <person name="Graf A."/>
            <person name="Sauer M."/>
            <person name="Marx H."/>
            <person name="Mattanovich D."/>
        </authorList>
    </citation>
    <scope>NUCLEOTIDE SEQUENCE [LARGE SCALE GENOMIC DNA]</scope>
    <source>
        <strain evidence="11 12">CBS 10342</strain>
    </source>
</reference>
<dbReference type="CDD" id="cd11063">
    <property type="entry name" value="CYP52"/>
    <property type="match status" value="1"/>
</dbReference>
<keyword evidence="6 10" id="KW-0560">Oxidoreductase</keyword>
<evidence type="ECO:0000256" key="4">
    <source>
        <dbReference type="ARBA" id="ARBA00022617"/>
    </source>
</evidence>
<proteinExistence type="inferred from homology"/>
<dbReference type="Proteomes" id="UP000189580">
    <property type="component" value="Chromosome a"/>
</dbReference>
<evidence type="ECO:0000313" key="12">
    <source>
        <dbReference type="Proteomes" id="UP000189580"/>
    </source>
</evidence>
<dbReference type="GO" id="GO:0020037">
    <property type="term" value="F:heme binding"/>
    <property type="evidence" value="ECO:0007669"/>
    <property type="project" value="InterPro"/>
</dbReference>
<dbReference type="InterPro" id="IPR036396">
    <property type="entry name" value="Cyt_P450_sf"/>
</dbReference>
<dbReference type="InterPro" id="IPR047146">
    <property type="entry name" value="Cyt_P450_E_CYP52_fungi"/>
</dbReference>
<dbReference type="GO" id="GO:0016712">
    <property type="term" value="F:oxidoreductase activity, acting on paired donors, with incorporation or reduction of molecular oxygen, reduced flavin or flavoprotein as one donor, and incorporation of one atom of oxygen"/>
    <property type="evidence" value="ECO:0007669"/>
    <property type="project" value="InterPro"/>
</dbReference>
<evidence type="ECO:0000256" key="7">
    <source>
        <dbReference type="ARBA" id="ARBA00023004"/>
    </source>
</evidence>
<keyword evidence="12" id="KW-1185">Reference proteome</keyword>
<evidence type="ECO:0000313" key="11">
    <source>
        <dbReference type="EMBL" id="ANB12983.1"/>
    </source>
</evidence>
<organism evidence="11 12">
    <name type="scientific">Sugiyamaella lignohabitans</name>
    <dbReference type="NCBI Taxonomy" id="796027"/>
    <lineage>
        <taxon>Eukaryota</taxon>
        <taxon>Fungi</taxon>
        <taxon>Dikarya</taxon>
        <taxon>Ascomycota</taxon>
        <taxon>Saccharomycotina</taxon>
        <taxon>Dipodascomycetes</taxon>
        <taxon>Dipodascales</taxon>
        <taxon>Trichomonascaceae</taxon>
        <taxon>Sugiyamaella</taxon>
    </lineage>
</organism>
<dbReference type="PRINTS" id="PR01239">
    <property type="entry name" value="EP450IICYP52"/>
</dbReference>
<evidence type="ECO:0000256" key="1">
    <source>
        <dbReference type="ARBA" id="ARBA00001971"/>
    </source>
</evidence>
<evidence type="ECO:0000256" key="8">
    <source>
        <dbReference type="ARBA" id="ARBA00023033"/>
    </source>
</evidence>
<dbReference type="GeneID" id="30033044"/>
<dbReference type="PANTHER" id="PTHR24287:SF1">
    <property type="entry name" value="P450, PUTATIVE (EUROFUNG)-RELATED"/>
    <property type="match status" value="1"/>
</dbReference>
<comment type="cofactor">
    <cofactor evidence="1">
        <name>heme</name>
        <dbReference type="ChEBI" id="CHEBI:30413"/>
    </cofactor>
</comment>
<dbReference type="GO" id="GO:0016020">
    <property type="term" value="C:membrane"/>
    <property type="evidence" value="ECO:0007669"/>
    <property type="project" value="UniProtKB-SubCell"/>
</dbReference>
<dbReference type="Pfam" id="PF00067">
    <property type="entry name" value="p450"/>
    <property type="match status" value="1"/>
</dbReference>
<dbReference type="SUPFAM" id="SSF48264">
    <property type="entry name" value="Cytochrome P450"/>
    <property type="match status" value="1"/>
</dbReference>
<dbReference type="AlphaFoldDB" id="A0A167DJJ1"/>
<comment type="similarity">
    <text evidence="3 10">Belongs to the cytochrome P450 family.</text>
</comment>
<gene>
    <name evidence="11" type="primary">DIT2</name>
    <name evidence="11" type="ORF">AWJ20_1261</name>
</gene>
<keyword evidence="8 10" id="KW-0503">Monooxygenase</keyword>
<comment type="subcellular location">
    <subcellularLocation>
        <location evidence="2">Membrane</location>
    </subcellularLocation>
</comment>
<dbReference type="OrthoDB" id="1470350at2759"/>
<keyword evidence="9" id="KW-0472">Membrane</keyword>
<evidence type="ECO:0000256" key="10">
    <source>
        <dbReference type="RuleBase" id="RU000461"/>
    </source>
</evidence>
<dbReference type="RefSeq" id="XP_018735460.1">
    <property type="nucleotide sequence ID" value="XM_018878125.1"/>
</dbReference>
<name>A0A167DJJ1_9ASCO</name>
<dbReference type="InterPro" id="IPR017972">
    <property type="entry name" value="Cyt_P450_CS"/>
</dbReference>
<dbReference type="EMBL" id="CP014501">
    <property type="protein sequence ID" value="ANB12983.1"/>
    <property type="molecule type" value="Genomic_DNA"/>
</dbReference>
<dbReference type="PROSITE" id="PS00086">
    <property type="entry name" value="CYTOCHROME_P450"/>
    <property type="match status" value="1"/>
</dbReference>
<protein>
    <submittedName>
        <fullName evidence="11">Dit2p</fullName>
    </submittedName>
</protein>
<dbReference type="Gene3D" id="1.10.630.10">
    <property type="entry name" value="Cytochrome P450"/>
    <property type="match status" value="1"/>
</dbReference>
<evidence type="ECO:0000256" key="5">
    <source>
        <dbReference type="ARBA" id="ARBA00022723"/>
    </source>
</evidence>
<dbReference type="GO" id="GO:0005506">
    <property type="term" value="F:iron ion binding"/>
    <property type="evidence" value="ECO:0007669"/>
    <property type="project" value="InterPro"/>
</dbReference>
<dbReference type="PRINTS" id="PR00385">
    <property type="entry name" value="P450"/>
</dbReference>
<keyword evidence="4 10" id="KW-0349">Heme</keyword>
<sequence length="449" mass="51055">MFSMNIVTQDPENVKSILASDFKSYSTGLRYQQLSPLLGKGIFTSNGAYWKHSRAMLRPQFSRERITRLHLYEGHVVKLLDILKQGSIAITDKGNTLNSHESDGVDGLIDVQNLLLKLTMDTSTEFLFGQSLDTLSPDDAILKTSRSSYRSSQLNNAFDVCGKTLADRVRSGNLYFLFNNRKFRQCTKTIHNFVDDIIYDTLNGKGKNLPSEKVPDEAVDEGASFLEELSLETRDPIELRSQALNILLAGRSTTAGLLSFMLYFLVRNKSVWNQLRETVLATFGTDPENISYESIKRCTYLQHVINEVLRLCPLVPVNMRCAIKDTVLPRGGGEEEDMPIFVPKGSLVIYPVFLIHRLKQFWGEDAEEFRPDRWADNSFHTWDYIPFNGGPRICIGQQFALSEVSYVMIRLLQTFKDITTTQSVLDREFLQRTNLSSNVLGGVWVKFIE</sequence>
<accession>A0A167DJJ1</accession>
<evidence type="ECO:0000256" key="2">
    <source>
        <dbReference type="ARBA" id="ARBA00004370"/>
    </source>
</evidence>
<keyword evidence="7 10" id="KW-0408">Iron</keyword>
<dbReference type="KEGG" id="slb:AWJ20_1261"/>